<evidence type="ECO:0000256" key="3">
    <source>
        <dbReference type="PROSITE-ProRule" id="PRU01005"/>
    </source>
</evidence>
<dbReference type="PROSITE" id="PS00498">
    <property type="entry name" value="TYROSINASE_2"/>
    <property type="match status" value="1"/>
</dbReference>
<dbReference type="GO" id="GO:0046872">
    <property type="term" value="F:metal ion binding"/>
    <property type="evidence" value="ECO:0007669"/>
    <property type="project" value="UniProtKB-KW"/>
</dbReference>
<evidence type="ECO:0000256" key="1">
    <source>
        <dbReference type="ARBA" id="ARBA00022723"/>
    </source>
</evidence>
<feature type="domain" description="ShKT" evidence="4">
    <location>
        <begin position="514"/>
        <end position="548"/>
    </location>
</feature>
<dbReference type="Gene3D" id="1.10.1280.10">
    <property type="entry name" value="Di-copper center containing domain from catechol oxidase"/>
    <property type="match status" value="2"/>
</dbReference>
<dbReference type="GO" id="GO:0016491">
    <property type="term" value="F:oxidoreductase activity"/>
    <property type="evidence" value="ECO:0007669"/>
    <property type="project" value="InterPro"/>
</dbReference>
<dbReference type="Pfam" id="PF00264">
    <property type="entry name" value="Tyrosinase"/>
    <property type="match status" value="1"/>
</dbReference>
<name>A0A3P7HZP8_STRVU</name>
<dbReference type="PRINTS" id="PR00092">
    <property type="entry name" value="TYROSINASE"/>
</dbReference>
<comment type="caution">
    <text evidence="3">Lacks conserved residue(s) required for the propagation of feature annotation.</text>
</comment>
<gene>
    <name evidence="5" type="ORF">SVUK_LOCUS688</name>
</gene>
<sequence length="642" mass="71864">MSTISFLRAQIILQSIENASSVVPPGKRTNAPAQTVYECFDIPCLCGFMGDVPQFSGSMASDTCQLDNGLIVGPIIRREYRMLSDTERNRFYSAMWSIKNSGVYDYFARIHSRFAVATGAHAGPAFLPWHREFLKRVEIALRMVDPSVAIPYWDSSMDSRLNKPADSVLWSSELLGGAGSKPAEVRDGAFAGWMLENKARVIRRFVGFQSAPMSINDVQTFLSTSNIQQILASPAARDVCFVFIKHQGKLPHSIPIYYWPLLGMSYTKIMATARARTRKTASLRRRSCLTKFTEDLVLTASSANDPAFYLHHSFIDFIWESWRQNAQTRQARETDYPLDNILCSSSVHFREAQLLPFTPMLNIDALSNDYTDFLYKYSPRPTCSLNNRNCGSNVSNSTSSRYLFCDLSHGQPGCASKIVPSGNCEGFFNGEDFLLFFNFLPKRTLSCIGEDCCYKSTCRGGTCVQTSVSCYYAKLISMRTLIYKFVDQDSQALNSSAVAARIGPATLPPLDEPCLNELECCDLWASSGHCESNPTFMLESCKVSCDVCLPSYDSSLDCSDRSRMCAANKCRFRIEWMKENCRSTCGFCNQTREQACTVPSAENPEINYEQEIPENPEHPTLLQGHISAILSIILKNLGKKLV</sequence>
<evidence type="ECO:0000259" key="4">
    <source>
        <dbReference type="PROSITE" id="PS51670"/>
    </source>
</evidence>
<organism evidence="5 6">
    <name type="scientific">Strongylus vulgaris</name>
    <name type="common">Blood worm</name>
    <dbReference type="NCBI Taxonomy" id="40348"/>
    <lineage>
        <taxon>Eukaryota</taxon>
        <taxon>Metazoa</taxon>
        <taxon>Ecdysozoa</taxon>
        <taxon>Nematoda</taxon>
        <taxon>Chromadorea</taxon>
        <taxon>Rhabditida</taxon>
        <taxon>Rhabditina</taxon>
        <taxon>Rhabditomorpha</taxon>
        <taxon>Strongyloidea</taxon>
        <taxon>Strongylidae</taxon>
        <taxon>Strongylus</taxon>
    </lineage>
</organism>
<dbReference type="SMART" id="SM00254">
    <property type="entry name" value="ShKT"/>
    <property type="match status" value="2"/>
</dbReference>
<keyword evidence="6" id="KW-1185">Reference proteome</keyword>
<feature type="disulfide bond" evidence="3">
    <location>
        <begin position="514"/>
        <end position="548"/>
    </location>
</feature>
<dbReference type="PROSITE" id="PS00497">
    <property type="entry name" value="TYROSINASE_1"/>
    <property type="match status" value="1"/>
</dbReference>
<evidence type="ECO:0000256" key="2">
    <source>
        <dbReference type="ARBA" id="ARBA00023008"/>
    </source>
</evidence>
<feature type="domain" description="ShKT" evidence="4">
    <location>
        <begin position="558"/>
        <end position="588"/>
    </location>
</feature>
<dbReference type="InterPro" id="IPR050316">
    <property type="entry name" value="Tyrosinase/Hemocyanin"/>
</dbReference>
<dbReference type="Proteomes" id="UP000270094">
    <property type="component" value="Unassembled WGS sequence"/>
</dbReference>
<dbReference type="AlphaFoldDB" id="A0A3P7HZP8"/>
<dbReference type="EMBL" id="UYYB01001210">
    <property type="protein sequence ID" value="VDM65690.1"/>
    <property type="molecule type" value="Genomic_DNA"/>
</dbReference>
<accession>A0A3P7HZP8</accession>
<dbReference type="PANTHER" id="PTHR11474:SF126">
    <property type="entry name" value="TYROSINASE-LIKE PROTEIN TYR-1-RELATED"/>
    <property type="match status" value="1"/>
</dbReference>
<dbReference type="SUPFAM" id="SSF48056">
    <property type="entry name" value="Di-copper centre-containing domain"/>
    <property type="match status" value="1"/>
</dbReference>
<evidence type="ECO:0000313" key="5">
    <source>
        <dbReference type="EMBL" id="VDM65690.1"/>
    </source>
</evidence>
<protein>
    <recommendedName>
        <fullName evidence="4">ShKT domain-containing protein</fullName>
    </recommendedName>
</protein>
<dbReference type="OrthoDB" id="6132182at2759"/>
<keyword evidence="3" id="KW-1015">Disulfide bond</keyword>
<dbReference type="PANTHER" id="PTHR11474">
    <property type="entry name" value="TYROSINASE FAMILY MEMBER"/>
    <property type="match status" value="1"/>
</dbReference>
<reference evidence="5 6" key="1">
    <citation type="submission" date="2018-11" db="EMBL/GenBank/DDBJ databases">
        <authorList>
            <consortium name="Pathogen Informatics"/>
        </authorList>
    </citation>
    <scope>NUCLEOTIDE SEQUENCE [LARGE SCALE GENOMIC DNA]</scope>
</reference>
<dbReference type="InterPro" id="IPR002227">
    <property type="entry name" value="Tyrosinase_Cu-bd"/>
</dbReference>
<dbReference type="InterPro" id="IPR003582">
    <property type="entry name" value="ShKT_dom"/>
</dbReference>
<keyword evidence="1" id="KW-0479">Metal-binding</keyword>
<dbReference type="PROSITE" id="PS51670">
    <property type="entry name" value="SHKT"/>
    <property type="match status" value="2"/>
</dbReference>
<dbReference type="Pfam" id="PF01549">
    <property type="entry name" value="ShK"/>
    <property type="match status" value="2"/>
</dbReference>
<evidence type="ECO:0000313" key="6">
    <source>
        <dbReference type="Proteomes" id="UP000270094"/>
    </source>
</evidence>
<proteinExistence type="predicted"/>
<dbReference type="InterPro" id="IPR008922">
    <property type="entry name" value="Di-copper_centre_dom_sf"/>
</dbReference>
<keyword evidence="2" id="KW-0186">Copper</keyword>